<dbReference type="Proteomes" id="UP000789901">
    <property type="component" value="Unassembled WGS sequence"/>
</dbReference>
<dbReference type="EMBL" id="CAJVQB010154853">
    <property type="protein sequence ID" value="CAG8855956.1"/>
    <property type="molecule type" value="Genomic_DNA"/>
</dbReference>
<comment type="caution">
    <text evidence="1">The sequence shown here is derived from an EMBL/GenBank/DDBJ whole genome shotgun (WGS) entry which is preliminary data.</text>
</comment>
<gene>
    <name evidence="1" type="ORF">GMARGA_LOCUS44777</name>
</gene>
<evidence type="ECO:0000313" key="1">
    <source>
        <dbReference type="EMBL" id="CAG8855956.1"/>
    </source>
</evidence>
<proteinExistence type="predicted"/>
<evidence type="ECO:0000313" key="2">
    <source>
        <dbReference type="Proteomes" id="UP000789901"/>
    </source>
</evidence>
<name>A0ABN7XNN1_GIGMA</name>
<protein>
    <submittedName>
        <fullName evidence="1">23870_t:CDS:1</fullName>
    </submittedName>
</protein>
<sequence>LNDIQINGSKSKLIVMNNQLKEGLNTKNKEIFFGNSYIKAENDEDIIRYLEVWLN</sequence>
<accession>A0ABN7XNN1</accession>
<feature type="non-terminal residue" evidence="1">
    <location>
        <position position="1"/>
    </location>
</feature>
<keyword evidence="2" id="KW-1185">Reference proteome</keyword>
<reference evidence="1 2" key="1">
    <citation type="submission" date="2021-06" db="EMBL/GenBank/DDBJ databases">
        <authorList>
            <person name="Kallberg Y."/>
            <person name="Tangrot J."/>
            <person name="Rosling A."/>
        </authorList>
    </citation>
    <scope>NUCLEOTIDE SEQUENCE [LARGE SCALE GENOMIC DNA]</scope>
    <source>
        <strain evidence="1 2">120-4 pot B 10/14</strain>
    </source>
</reference>
<organism evidence="1 2">
    <name type="scientific">Gigaspora margarita</name>
    <dbReference type="NCBI Taxonomy" id="4874"/>
    <lineage>
        <taxon>Eukaryota</taxon>
        <taxon>Fungi</taxon>
        <taxon>Fungi incertae sedis</taxon>
        <taxon>Mucoromycota</taxon>
        <taxon>Glomeromycotina</taxon>
        <taxon>Glomeromycetes</taxon>
        <taxon>Diversisporales</taxon>
        <taxon>Gigasporaceae</taxon>
        <taxon>Gigaspora</taxon>
    </lineage>
</organism>
<feature type="non-terminal residue" evidence="1">
    <location>
        <position position="55"/>
    </location>
</feature>